<gene>
    <name evidence="2" type="ORF">D9757_002561</name>
</gene>
<feature type="region of interest" description="Disordered" evidence="1">
    <location>
        <begin position="524"/>
        <end position="562"/>
    </location>
</feature>
<dbReference type="OrthoDB" id="2684108at2759"/>
<sequence length="679" mass="76500">MSARCQSSDPCSTFFVCFSPPSMSRTAGQGQSKKPLQIFVESPKNQQVIASLAKPDCFDFDIALGFLDTICKEIHGIQSWQDFYRRLSALNRPYLSEVTGNVRKLLKYMKARDAQGSSLVATHRQKRKLIAECGIRQRKYSVADILSDSVPDTIPPIAIMWRERSDTNRKIRRYTYLSEYDRVGPEQAPGKKIEKTANYDMTYLPDNESHIVLSGSPNNFEVELIALRHVATNDGPYSNGLMNFLSQAVDAARDMRRNVRPTHEGVMNQVGLNMGPRHCRIFGAAKSFTKKLTDEQMIHHDHDIIGAVSVFWAICQAILPEDVTSAVNQYIDEEQLPALQTRNVEPDSGFTLRIKEKPFFFPYAPRAPPEAYINKGYSAPTHTDPTYCRFALAFIVRRDIDRDHQARHGAKALHDHIGGNYVDVRLGVIVASASGTVIAFKPGEMHATTLSYGACNYGYATTFSRRLADGYLLFIILQYIYSAREEGKDESPHDKRWLGMVKHGVYTDDCDGLDVESIQELYGTTEDVPARPSNHTGAGYLNDEDAPEYSDGNSDTDSDESELDLGEIDKQIEATSSDQFLPKAIKPPRHSSPFNDEELHLFEETLEAAVHANITPVGYGIHPDEWEDSIYPTIEMIRTGRKGGREISVQLPDHIWRPRGHLWTLGLSIMDRILENREE</sequence>
<proteinExistence type="predicted"/>
<dbReference type="EMBL" id="JAACJN010000009">
    <property type="protein sequence ID" value="KAF5391608.1"/>
    <property type="molecule type" value="Genomic_DNA"/>
</dbReference>
<keyword evidence="3" id="KW-1185">Reference proteome</keyword>
<evidence type="ECO:0000313" key="3">
    <source>
        <dbReference type="Proteomes" id="UP000518752"/>
    </source>
</evidence>
<comment type="caution">
    <text evidence="2">The sequence shown here is derived from an EMBL/GenBank/DDBJ whole genome shotgun (WGS) entry which is preliminary data.</text>
</comment>
<evidence type="ECO:0000256" key="1">
    <source>
        <dbReference type="SAM" id="MobiDB-lite"/>
    </source>
</evidence>
<protein>
    <submittedName>
        <fullName evidence="2">Uncharacterized protein</fullName>
    </submittedName>
</protein>
<accession>A0A8H5HY63</accession>
<name>A0A8H5HY63_9AGAR</name>
<dbReference type="AlphaFoldDB" id="A0A8H5HY63"/>
<reference evidence="2 3" key="1">
    <citation type="journal article" date="2020" name="ISME J.">
        <title>Uncovering the hidden diversity of litter-decomposition mechanisms in mushroom-forming fungi.</title>
        <authorList>
            <person name="Floudas D."/>
            <person name="Bentzer J."/>
            <person name="Ahren D."/>
            <person name="Johansson T."/>
            <person name="Persson P."/>
            <person name="Tunlid A."/>
        </authorList>
    </citation>
    <scope>NUCLEOTIDE SEQUENCE [LARGE SCALE GENOMIC DNA]</scope>
    <source>
        <strain evidence="2 3">CBS 406.79</strain>
    </source>
</reference>
<dbReference type="Proteomes" id="UP000518752">
    <property type="component" value="Unassembled WGS sequence"/>
</dbReference>
<organism evidence="2 3">
    <name type="scientific">Collybiopsis confluens</name>
    <dbReference type="NCBI Taxonomy" id="2823264"/>
    <lineage>
        <taxon>Eukaryota</taxon>
        <taxon>Fungi</taxon>
        <taxon>Dikarya</taxon>
        <taxon>Basidiomycota</taxon>
        <taxon>Agaricomycotina</taxon>
        <taxon>Agaricomycetes</taxon>
        <taxon>Agaricomycetidae</taxon>
        <taxon>Agaricales</taxon>
        <taxon>Marasmiineae</taxon>
        <taxon>Omphalotaceae</taxon>
        <taxon>Collybiopsis</taxon>
    </lineage>
</organism>
<evidence type="ECO:0000313" key="2">
    <source>
        <dbReference type="EMBL" id="KAF5391608.1"/>
    </source>
</evidence>
<feature type="compositionally biased region" description="Acidic residues" evidence="1">
    <location>
        <begin position="542"/>
        <end position="562"/>
    </location>
</feature>